<dbReference type="InterPro" id="IPR036061">
    <property type="entry name" value="CheW-like_dom_sf"/>
</dbReference>
<evidence type="ECO:0000313" key="2">
    <source>
        <dbReference type="EMBL" id="OUS40875.1"/>
    </source>
</evidence>
<protein>
    <recommendedName>
        <fullName evidence="1">CheW-like domain-containing protein</fullName>
    </recommendedName>
</protein>
<dbReference type="EMBL" id="MABE01000223">
    <property type="protein sequence ID" value="OUS40875.1"/>
    <property type="molecule type" value="Genomic_DNA"/>
</dbReference>
<dbReference type="Pfam" id="PF01584">
    <property type="entry name" value="CheW"/>
    <property type="match status" value="1"/>
</dbReference>
<organism evidence="2 3">
    <name type="scientific">Oleispira antarctica</name>
    <dbReference type="NCBI Taxonomy" id="188908"/>
    <lineage>
        <taxon>Bacteria</taxon>
        <taxon>Pseudomonadati</taxon>
        <taxon>Pseudomonadota</taxon>
        <taxon>Gammaproteobacteria</taxon>
        <taxon>Oceanospirillales</taxon>
        <taxon>Oceanospirillaceae</taxon>
        <taxon>Oleispira</taxon>
    </lineage>
</organism>
<evidence type="ECO:0000313" key="3">
    <source>
        <dbReference type="Proteomes" id="UP000227088"/>
    </source>
</evidence>
<dbReference type="GO" id="GO:0006935">
    <property type="term" value="P:chemotaxis"/>
    <property type="evidence" value="ECO:0007669"/>
    <property type="project" value="InterPro"/>
</dbReference>
<dbReference type="Proteomes" id="UP000227088">
    <property type="component" value="Unassembled WGS sequence"/>
</dbReference>
<gene>
    <name evidence="2" type="ORF">A9R00_03770</name>
</gene>
<feature type="domain" description="CheW-like" evidence="1">
    <location>
        <begin position="17"/>
        <end position="148"/>
    </location>
</feature>
<name>A0A1Y5I1B5_OLEAN</name>
<dbReference type="GO" id="GO:0007165">
    <property type="term" value="P:signal transduction"/>
    <property type="evidence" value="ECO:0007669"/>
    <property type="project" value="InterPro"/>
</dbReference>
<sequence length="157" mass="17142">MSAEVITQDGISEVASLIIPLHDKQLVLPNVTVAEIIPYRAPTAISEHAGWLLGQLEWRNIHIPVISYELINGAGVPPIEGARLAVINGTGVNRNLPFYAVLIQGIPRLAHITEDDIVSVDAMNFGPYDQMAVSLQGEQAMIPNLELIENELLRYIG</sequence>
<dbReference type="InterPro" id="IPR002545">
    <property type="entry name" value="CheW-lke_dom"/>
</dbReference>
<dbReference type="SUPFAM" id="SSF50341">
    <property type="entry name" value="CheW-like"/>
    <property type="match status" value="1"/>
</dbReference>
<comment type="caution">
    <text evidence="2">The sequence shown here is derived from an EMBL/GenBank/DDBJ whole genome shotgun (WGS) entry which is preliminary data.</text>
</comment>
<proteinExistence type="predicted"/>
<reference evidence="3" key="1">
    <citation type="journal article" date="2017" name="Proc. Natl. Acad. Sci. U.S.A.">
        <title>Simulation of Deepwater Horizon oil plume reveals substrate specialization within a complex community of hydrocarbon degraders.</title>
        <authorList>
            <person name="Hu P."/>
            <person name="Dubinsky E.A."/>
            <person name="Probst A.J."/>
            <person name="Wang J."/>
            <person name="Sieber C.M.K."/>
            <person name="Tom L.M."/>
            <person name="Gardinali P."/>
            <person name="Banfield J.F."/>
            <person name="Atlas R.M."/>
            <person name="Andersen G.L."/>
        </authorList>
    </citation>
    <scope>NUCLEOTIDE SEQUENCE [LARGE SCALE GENOMIC DNA]</scope>
</reference>
<accession>A0A1Y5I1B5</accession>
<dbReference type="AlphaFoldDB" id="A0A1Y5I1B5"/>
<evidence type="ECO:0000259" key="1">
    <source>
        <dbReference type="Pfam" id="PF01584"/>
    </source>
</evidence>